<keyword evidence="4" id="KW-1185">Reference proteome</keyword>
<dbReference type="GO" id="GO:0005737">
    <property type="term" value="C:cytoplasm"/>
    <property type="evidence" value="ECO:0007669"/>
    <property type="project" value="TreeGrafter"/>
</dbReference>
<evidence type="ECO:0000313" key="3">
    <source>
        <dbReference type="EMBL" id="KAF6374125.1"/>
    </source>
</evidence>
<dbReference type="Pfam" id="PF00932">
    <property type="entry name" value="LTD"/>
    <property type="match status" value="1"/>
</dbReference>
<organism evidence="3 4">
    <name type="scientific">Pipistrellus kuhlii</name>
    <name type="common">Kuhl's pipistrelle</name>
    <dbReference type="NCBI Taxonomy" id="59472"/>
    <lineage>
        <taxon>Eukaryota</taxon>
        <taxon>Metazoa</taxon>
        <taxon>Chordata</taxon>
        <taxon>Craniata</taxon>
        <taxon>Vertebrata</taxon>
        <taxon>Euteleostomi</taxon>
        <taxon>Mammalia</taxon>
        <taxon>Eutheria</taxon>
        <taxon>Laurasiatheria</taxon>
        <taxon>Chiroptera</taxon>
        <taxon>Yangochiroptera</taxon>
        <taxon>Vespertilionidae</taxon>
        <taxon>Pipistrellus</taxon>
    </lineage>
</organism>
<gene>
    <name evidence="3" type="ORF">mPipKuh1_007629</name>
</gene>
<feature type="compositionally biased region" description="Basic and acidic residues" evidence="1">
    <location>
        <begin position="458"/>
        <end position="474"/>
    </location>
</feature>
<feature type="region of interest" description="Disordered" evidence="1">
    <location>
        <begin position="434"/>
        <end position="474"/>
    </location>
</feature>
<dbReference type="EMBL" id="JACAGB010000003">
    <property type="protein sequence ID" value="KAF6374125.1"/>
    <property type="molecule type" value="Genomic_DNA"/>
</dbReference>
<evidence type="ECO:0000259" key="2">
    <source>
        <dbReference type="PROSITE" id="PS51841"/>
    </source>
</evidence>
<dbReference type="GO" id="GO:0005635">
    <property type="term" value="C:nuclear envelope"/>
    <property type="evidence" value="ECO:0007669"/>
    <property type="project" value="TreeGrafter"/>
</dbReference>
<sequence length="474" mass="53343">MNMLKDIASLAVMKPRCEELGKRKVLFLLILAKAGKKSHHKSLFQVELRWDVCNLTTDLYSLHLTVKLEYIFMGLSFSDKDECLGCQQNGIAQTQRENTSGTLSRTHRSLVRFPSTENSYSTALPLSLSSTSEIPLGCYLSNFEITGIALSARGSKSSKSITAEHSDINLEKVIAPKKKTLLITTSEPPVLGQGEDYFLSLFSASKKLIIHSFATRKTWKHFSMILEEVGPSRSSAFGDIKIIEVNDLFVKLINSSPNQELEIGNHILQQNINGKPDSLYHFPPNITLQANSTVTVWTAASEGKHQPPSDFLWKEKEKFKTSPNSTTILCKPNGDAIAWCTPIHWKQAWEKLETDIEFQRCSVVNAASQKHMFHWPKATTTSKETLDQLYTDIENYQMEQIPVFLKREKKIPPTLVMSRSPWCHSPDTSAHPYCPLIEPQDVSGSSLNDLPKSQSARTHADMDSDAKYREHEDA</sequence>
<reference evidence="3 4" key="1">
    <citation type="journal article" date="2020" name="Nature">
        <title>Six reference-quality genomes reveal evolution of bat adaptations.</title>
        <authorList>
            <person name="Jebb D."/>
            <person name="Huang Z."/>
            <person name="Pippel M."/>
            <person name="Hughes G.M."/>
            <person name="Lavrichenko K."/>
            <person name="Devanna P."/>
            <person name="Winkler S."/>
            <person name="Jermiin L.S."/>
            <person name="Skirmuntt E.C."/>
            <person name="Katzourakis A."/>
            <person name="Burkitt-Gray L."/>
            <person name="Ray D.A."/>
            <person name="Sullivan K.A.M."/>
            <person name="Roscito J.G."/>
            <person name="Kirilenko B.M."/>
            <person name="Davalos L.M."/>
            <person name="Corthals A.P."/>
            <person name="Power M.L."/>
            <person name="Jones G."/>
            <person name="Ransome R.D."/>
            <person name="Dechmann D.K.N."/>
            <person name="Locatelli A.G."/>
            <person name="Puechmaille S.J."/>
            <person name="Fedrigo O."/>
            <person name="Jarvis E.D."/>
            <person name="Hiller M."/>
            <person name="Vernes S.C."/>
            <person name="Myers E.W."/>
            <person name="Teeling E.C."/>
        </authorList>
    </citation>
    <scope>NUCLEOTIDE SEQUENCE [LARGE SCALE GENOMIC DNA]</scope>
    <source>
        <strain evidence="3">MPipKuh1</strain>
        <tissue evidence="3">Flight muscle</tissue>
    </source>
</reference>
<protein>
    <submittedName>
        <fullName evidence="3">Lamin tail domain containing 1</fullName>
    </submittedName>
</protein>
<dbReference type="PANTHER" id="PTHR47012:SF1">
    <property type="entry name" value="LAMIN TAIL DOMAIN-CONTAINING PROTEIN 1"/>
    <property type="match status" value="1"/>
</dbReference>
<dbReference type="PANTHER" id="PTHR47012">
    <property type="entry name" value="LAMIN TAIL DOMAIN-CONTAINING PROTEIN 1"/>
    <property type="match status" value="1"/>
</dbReference>
<comment type="caution">
    <text evidence="3">The sequence shown here is derived from an EMBL/GenBank/DDBJ whole genome shotgun (WGS) entry which is preliminary data.</text>
</comment>
<dbReference type="Proteomes" id="UP000558488">
    <property type="component" value="Unassembled WGS sequence"/>
</dbReference>
<dbReference type="InterPro" id="IPR042840">
    <property type="entry name" value="LMNTD1"/>
</dbReference>
<evidence type="ECO:0000256" key="1">
    <source>
        <dbReference type="SAM" id="MobiDB-lite"/>
    </source>
</evidence>
<accession>A0A7J7ZJB5</accession>
<dbReference type="SUPFAM" id="SSF74853">
    <property type="entry name" value="Lamin A/C globular tail domain"/>
    <property type="match status" value="1"/>
</dbReference>
<evidence type="ECO:0000313" key="4">
    <source>
        <dbReference type="Proteomes" id="UP000558488"/>
    </source>
</evidence>
<feature type="domain" description="LTD" evidence="2">
    <location>
        <begin position="228"/>
        <end position="344"/>
    </location>
</feature>
<dbReference type="PROSITE" id="PS51841">
    <property type="entry name" value="LTD"/>
    <property type="match status" value="1"/>
</dbReference>
<proteinExistence type="predicted"/>
<dbReference type="InterPro" id="IPR036415">
    <property type="entry name" value="Lamin_tail_dom_sf"/>
</dbReference>
<dbReference type="AlphaFoldDB" id="A0A7J7ZJB5"/>
<dbReference type="Gene3D" id="2.60.40.1260">
    <property type="entry name" value="Lamin Tail domain"/>
    <property type="match status" value="1"/>
</dbReference>
<dbReference type="InterPro" id="IPR001322">
    <property type="entry name" value="Lamin_tail_dom"/>
</dbReference>
<feature type="compositionally biased region" description="Polar residues" evidence="1">
    <location>
        <begin position="442"/>
        <end position="457"/>
    </location>
</feature>
<name>A0A7J7ZJB5_PIPKU</name>